<evidence type="ECO:0000259" key="4">
    <source>
        <dbReference type="Pfam" id="PF01420"/>
    </source>
</evidence>
<keyword evidence="5" id="KW-0540">Nuclease</keyword>
<evidence type="ECO:0000313" key="5">
    <source>
        <dbReference type="EMBL" id="PNS10956.1"/>
    </source>
</evidence>
<comment type="similarity">
    <text evidence="1">Belongs to the type-I restriction system S methylase family.</text>
</comment>
<dbReference type="OrthoDB" id="9798929at2"/>
<evidence type="ECO:0000313" key="6">
    <source>
        <dbReference type="Proteomes" id="UP000236345"/>
    </source>
</evidence>
<dbReference type="GO" id="GO:0009307">
    <property type="term" value="P:DNA restriction-modification system"/>
    <property type="evidence" value="ECO:0007669"/>
    <property type="project" value="UniProtKB-KW"/>
</dbReference>
<dbReference type="CDD" id="cd17260">
    <property type="entry name" value="RMtype1_S_EcoEI-TRD1-CR1_like"/>
    <property type="match status" value="1"/>
</dbReference>
<keyword evidence="5" id="KW-0255">Endonuclease</keyword>
<name>A0A2K1Q7D5_9GAMM</name>
<dbReference type="Gene3D" id="3.90.220.20">
    <property type="entry name" value="DNA methylase specificity domains"/>
    <property type="match status" value="2"/>
</dbReference>
<reference evidence="6" key="1">
    <citation type="submission" date="2017-09" db="EMBL/GenBank/DDBJ databases">
        <authorList>
            <person name="Palmer M."/>
            <person name="Steenkamp E.T."/>
            <person name="Coetzee M.P."/>
            <person name="Avontuur J.R."/>
            <person name="Van Zyl E."/>
            <person name="Chan W.-Y."/>
            <person name="Blom J."/>
            <person name="Venter S.N."/>
        </authorList>
    </citation>
    <scope>NUCLEOTIDE SEQUENCE [LARGE SCALE GENOMIC DNA]</scope>
    <source>
        <strain evidence="6">QC88-366</strain>
    </source>
</reference>
<dbReference type="GO" id="GO:0003677">
    <property type="term" value="F:DNA binding"/>
    <property type="evidence" value="ECO:0007669"/>
    <property type="project" value="UniProtKB-KW"/>
</dbReference>
<comment type="caution">
    <text evidence="5">The sequence shown here is derived from an EMBL/GenBank/DDBJ whole genome shotgun (WGS) entry which is preliminary data.</text>
</comment>
<dbReference type="Proteomes" id="UP000236345">
    <property type="component" value="Unassembled WGS sequence"/>
</dbReference>
<keyword evidence="2" id="KW-0680">Restriction system</keyword>
<evidence type="ECO:0000256" key="2">
    <source>
        <dbReference type="ARBA" id="ARBA00022747"/>
    </source>
</evidence>
<dbReference type="CDD" id="cd17267">
    <property type="entry name" value="RMtype1_S_EcoAO83I-TRD1-CR1_like"/>
    <property type="match status" value="1"/>
</dbReference>
<dbReference type="PANTHER" id="PTHR30408">
    <property type="entry name" value="TYPE-1 RESTRICTION ENZYME ECOKI SPECIFICITY PROTEIN"/>
    <property type="match status" value="1"/>
</dbReference>
<dbReference type="InterPro" id="IPR052021">
    <property type="entry name" value="Type-I_RS_S_subunit"/>
</dbReference>
<dbReference type="InterPro" id="IPR044946">
    <property type="entry name" value="Restrct_endonuc_typeI_TRD_sf"/>
</dbReference>
<dbReference type="SUPFAM" id="SSF116734">
    <property type="entry name" value="DNA methylase specificity domain"/>
    <property type="match status" value="2"/>
</dbReference>
<dbReference type="GO" id="GO:0004519">
    <property type="term" value="F:endonuclease activity"/>
    <property type="evidence" value="ECO:0007669"/>
    <property type="project" value="UniProtKB-KW"/>
</dbReference>
<keyword evidence="6" id="KW-1185">Reference proteome</keyword>
<protein>
    <submittedName>
        <fullName evidence="5">Restriction endonuclease</fullName>
    </submittedName>
</protein>
<keyword evidence="5" id="KW-0378">Hydrolase</keyword>
<sequence length="447" mass="49875">MSFSFYKTKIGEQVILQRGFDITKKDQVEGNIPVVSSGGISSYHNEAKISGPGVVLGRKGSLGTVFYIDGPYWPHDTTLWVKDFKNNNPIFVYYFFKNISQLLKDMDVGAANPALNRNHVHPLEVFWADRKIQDHIAGILASLDAKINNNTKINQTLEQIAQALFKSWFVDFEPVKTKITVLESGGSQEEATLAAMTAISGKSADALAIFEREHPEQYTELKATAELFPSAMQKSDLGEIPEGWAIDNLGKIIEFNPKRILKKGINAPYLDMKNVPVKGHSVQEVVFREVTSGTKFKNGDTLLARITPCLENGKTAFVDFLSSNDTVGWGSTEFIVMRVKRDLPLSISYFIARLESFRITAIQSMQGTSGRQRADAGVLQNMPWVIPPDELLVKFGKFSNFVIDNNRVKHNQNTLLSQLRDTLLPKLLSGEITLPEAEEIAKEADYV</sequence>
<gene>
    <name evidence="5" type="ORF">COO59_15235</name>
</gene>
<dbReference type="Pfam" id="PF01420">
    <property type="entry name" value="Methylase_S"/>
    <property type="match status" value="1"/>
</dbReference>
<feature type="domain" description="Type I restriction modification DNA specificity" evidence="4">
    <location>
        <begin position="21"/>
        <end position="159"/>
    </location>
</feature>
<dbReference type="AlphaFoldDB" id="A0A2K1Q7D5"/>
<keyword evidence="3" id="KW-0238">DNA-binding</keyword>
<evidence type="ECO:0000256" key="1">
    <source>
        <dbReference type="ARBA" id="ARBA00010923"/>
    </source>
</evidence>
<dbReference type="RefSeq" id="WP_103060616.1">
    <property type="nucleotide sequence ID" value="NZ_BSOF01000034.1"/>
</dbReference>
<proteinExistence type="inferred from homology"/>
<evidence type="ECO:0000256" key="3">
    <source>
        <dbReference type="ARBA" id="ARBA00023125"/>
    </source>
</evidence>
<accession>A0A2K1Q7D5</accession>
<dbReference type="InterPro" id="IPR000055">
    <property type="entry name" value="Restrct_endonuc_typeI_TRD"/>
</dbReference>
<organism evidence="5 6">
    <name type="scientific">Mixta theicola</name>
    <dbReference type="NCBI Taxonomy" id="1458355"/>
    <lineage>
        <taxon>Bacteria</taxon>
        <taxon>Pseudomonadati</taxon>
        <taxon>Pseudomonadota</taxon>
        <taxon>Gammaproteobacteria</taxon>
        <taxon>Enterobacterales</taxon>
        <taxon>Erwiniaceae</taxon>
        <taxon>Mixta</taxon>
    </lineage>
</organism>
<dbReference type="PANTHER" id="PTHR30408:SF13">
    <property type="entry name" value="TYPE I RESTRICTION ENZYME HINDI SPECIFICITY SUBUNIT"/>
    <property type="match status" value="1"/>
</dbReference>
<dbReference type="EMBL" id="NWUO01000011">
    <property type="protein sequence ID" value="PNS10956.1"/>
    <property type="molecule type" value="Genomic_DNA"/>
</dbReference>